<dbReference type="Proteomes" id="UP001446871">
    <property type="component" value="Unassembled WGS sequence"/>
</dbReference>
<protein>
    <recommendedName>
        <fullName evidence="1">F-box domain-containing protein</fullName>
    </recommendedName>
</protein>
<dbReference type="PROSITE" id="PS50181">
    <property type="entry name" value="FBOX"/>
    <property type="match status" value="1"/>
</dbReference>
<evidence type="ECO:0000259" key="1">
    <source>
        <dbReference type="PROSITE" id="PS50181"/>
    </source>
</evidence>
<name>A0ABR1UYZ0_9PEZI</name>
<reference evidence="2 3" key="1">
    <citation type="submission" date="2023-01" db="EMBL/GenBank/DDBJ databases">
        <title>Analysis of 21 Apiospora genomes using comparative genomics revels a genus with tremendous synthesis potential of carbohydrate active enzymes and secondary metabolites.</title>
        <authorList>
            <person name="Sorensen T."/>
        </authorList>
    </citation>
    <scope>NUCLEOTIDE SEQUENCE [LARGE SCALE GENOMIC DNA]</scope>
    <source>
        <strain evidence="2 3">CBS 83171</strain>
    </source>
</reference>
<comment type="caution">
    <text evidence="2">The sequence shown here is derived from an EMBL/GenBank/DDBJ whole genome shotgun (WGS) entry which is preliminary data.</text>
</comment>
<keyword evidence="3" id="KW-1185">Reference proteome</keyword>
<gene>
    <name evidence="2" type="ORF">PG996_008807</name>
</gene>
<dbReference type="Pfam" id="PF00646">
    <property type="entry name" value="F-box"/>
    <property type="match status" value="1"/>
</dbReference>
<dbReference type="SUPFAM" id="SSF81383">
    <property type="entry name" value="F-box domain"/>
    <property type="match status" value="1"/>
</dbReference>
<evidence type="ECO:0000313" key="2">
    <source>
        <dbReference type="EMBL" id="KAK8064155.1"/>
    </source>
</evidence>
<dbReference type="CDD" id="cd09917">
    <property type="entry name" value="F-box_SF"/>
    <property type="match status" value="1"/>
</dbReference>
<dbReference type="InterPro" id="IPR001810">
    <property type="entry name" value="F-box_dom"/>
</dbReference>
<feature type="domain" description="F-box" evidence="1">
    <location>
        <begin position="52"/>
        <end position="99"/>
    </location>
</feature>
<dbReference type="EMBL" id="JAQQWM010000005">
    <property type="protein sequence ID" value="KAK8064155.1"/>
    <property type="molecule type" value="Genomic_DNA"/>
</dbReference>
<evidence type="ECO:0000313" key="3">
    <source>
        <dbReference type="Proteomes" id="UP001446871"/>
    </source>
</evidence>
<dbReference type="InterPro" id="IPR036047">
    <property type="entry name" value="F-box-like_dom_sf"/>
</dbReference>
<accession>A0ABR1UYZ0</accession>
<sequence>MASSAQMSHYRLAATGKFDGMISMATIAFDGRMPKLPITPLRLQDSSSSSSFGILGRLPPELMLNIVAQMDFLSIVHFSQVCVQANGYVRSCNELRDVLRFVPEAVKALGIIGVLSLHSVATLYDAMRAEECATCGDTGPFLFLPTCQRCCEWCRKYYPSLQLMFRSQAGKYCALTQQETDSLPTVHVRRVWVKQGGGPRSGDAWTIHGQAVVAQTARDRSLSVHGSWLRAKQAVMARCVGPAARLTGQYWTKAHRARPRFDWFTSEIRVGEPRQVPRRVTLDNYATMATMPFPTLTEDQTLEDARWCEGCVRTRAQFWDYRYHHFTEIGANIQEAMRASIPKEYRTVAYRPSVVLFGLPDRAWSRESFERHIRDYPGAQTLLKEGL</sequence>
<organism evidence="2 3">
    <name type="scientific">Apiospora saccharicola</name>
    <dbReference type="NCBI Taxonomy" id="335842"/>
    <lineage>
        <taxon>Eukaryota</taxon>
        <taxon>Fungi</taxon>
        <taxon>Dikarya</taxon>
        <taxon>Ascomycota</taxon>
        <taxon>Pezizomycotina</taxon>
        <taxon>Sordariomycetes</taxon>
        <taxon>Xylariomycetidae</taxon>
        <taxon>Amphisphaeriales</taxon>
        <taxon>Apiosporaceae</taxon>
        <taxon>Apiospora</taxon>
    </lineage>
</organism>
<proteinExistence type="predicted"/>